<organism evidence="1 2">
    <name type="scientific">Occallatibacter riparius</name>
    <dbReference type="NCBI Taxonomy" id="1002689"/>
    <lineage>
        <taxon>Bacteria</taxon>
        <taxon>Pseudomonadati</taxon>
        <taxon>Acidobacteriota</taxon>
        <taxon>Terriglobia</taxon>
        <taxon>Terriglobales</taxon>
        <taxon>Acidobacteriaceae</taxon>
        <taxon>Occallatibacter</taxon>
    </lineage>
</organism>
<sequence length="103" mass="11511">MDEQNLGLFLQIGDDIVADLARAGYFAQLDDRLCPADPAQPRTECIHRFVGSIAILRELPVDLYDIERILNFFRAQGAHCDCQVLMKLAPESRFREQCGSAAG</sequence>
<keyword evidence="2" id="KW-1185">Reference proteome</keyword>
<dbReference type="AlphaFoldDB" id="A0A9J7BNE9"/>
<protein>
    <recommendedName>
        <fullName evidence="3">DUF2695 domain-containing protein</fullName>
    </recommendedName>
</protein>
<evidence type="ECO:0000313" key="1">
    <source>
        <dbReference type="EMBL" id="UWZ82438.1"/>
    </source>
</evidence>
<dbReference type="RefSeq" id="WP_260791622.1">
    <property type="nucleotide sequence ID" value="NZ_CP093313.1"/>
</dbReference>
<accession>A0A9J7BNE9</accession>
<evidence type="ECO:0008006" key="3">
    <source>
        <dbReference type="Google" id="ProtNLM"/>
    </source>
</evidence>
<dbReference type="KEGG" id="orp:MOP44_17895"/>
<proteinExistence type="predicted"/>
<evidence type="ECO:0000313" key="2">
    <source>
        <dbReference type="Proteomes" id="UP001059380"/>
    </source>
</evidence>
<reference evidence="1" key="1">
    <citation type="submission" date="2021-04" db="EMBL/GenBank/DDBJ databases">
        <title>Phylogenetic analysis of Acidobacteriaceae.</title>
        <authorList>
            <person name="Qiu L."/>
            <person name="Zhang Q."/>
        </authorList>
    </citation>
    <scope>NUCLEOTIDE SEQUENCE</scope>
    <source>
        <strain evidence="1">DSM 25168</strain>
    </source>
</reference>
<dbReference type="EMBL" id="CP093313">
    <property type="protein sequence ID" value="UWZ82438.1"/>
    <property type="molecule type" value="Genomic_DNA"/>
</dbReference>
<dbReference type="Proteomes" id="UP001059380">
    <property type="component" value="Chromosome"/>
</dbReference>
<name>A0A9J7BNE9_9BACT</name>
<gene>
    <name evidence="1" type="ORF">MOP44_17895</name>
</gene>